<dbReference type="Gene3D" id="3.30.420.40">
    <property type="match status" value="2"/>
</dbReference>
<keyword evidence="1 7" id="KW-0808">Transferase</keyword>
<protein>
    <recommendedName>
        <fullName evidence="7">tRNA N6-adenosine threonylcarbamoyltransferase</fullName>
        <ecNumber evidence="7">2.3.1.234</ecNumber>
    </recommendedName>
    <alternativeName>
        <fullName evidence="7">N6-L-threonylcarbamoyladenine synthase</fullName>
        <shortName evidence="7">t(6)A synthase</shortName>
    </alternativeName>
    <alternativeName>
        <fullName evidence="7">t(6)A37 threonylcarbamoyladenosine biosynthesis protein TsaD</fullName>
    </alternativeName>
    <alternativeName>
        <fullName evidence="7">tRNA threonylcarbamoyladenosine biosynthesis protein TsaD</fullName>
    </alternativeName>
</protein>
<evidence type="ECO:0000313" key="9">
    <source>
        <dbReference type="EMBL" id="MCA2016073.1"/>
    </source>
</evidence>
<keyword evidence="10" id="KW-1185">Reference proteome</keyword>
<feature type="binding site" evidence="7">
    <location>
        <position position="300"/>
    </location>
    <ligand>
        <name>Fe cation</name>
        <dbReference type="ChEBI" id="CHEBI:24875"/>
    </ligand>
</feature>
<dbReference type="GO" id="GO:0061711">
    <property type="term" value="F:tRNA N(6)-L-threonylcarbamoyladenine synthase activity"/>
    <property type="evidence" value="ECO:0007669"/>
    <property type="project" value="UniProtKB-EC"/>
</dbReference>
<dbReference type="PROSITE" id="PS01016">
    <property type="entry name" value="GLYCOPROTEASE"/>
    <property type="match status" value="1"/>
</dbReference>
<dbReference type="InterPro" id="IPR000905">
    <property type="entry name" value="Gcp-like_dom"/>
</dbReference>
<dbReference type="InterPro" id="IPR017861">
    <property type="entry name" value="KAE1/TsaD"/>
</dbReference>
<comment type="cofactor">
    <cofactor evidence="7">
        <name>Fe(2+)</name>
        <dbReference type="ChEBI" id="CHEBI:29033"/>
    </cofactor>
    <text evidence="7">Binds 1 Fe(2+) ion per subunit.</text>
</comment>
<feature type="binding site" evidence="7">
    <location>
        <position position="272"/>
    </location>
    <ligand>
        <name>substrate</name>
    </ligand>
</feature>
<organism evidence="9 10">
    <name type="scientific">Vibrio tritonius</name>
    <dbReference type="NCBI Taxonomy" id="1435069"/>
    <lineage>
        <taxon>Bacteria</taxon>
        <taxon>Pseudomonadati</taxon>
        <taxon>Pseudomonadota</taxon>
        <taxon>Gammaproteobacteria</taxon>
        <taxon>Vibrionales</taxon>
        <taxon>Vibrionaceae</taxon>
        <taxon>Vibrio</taxon>
    </lineage>
</organism>
<feature type="binding site" evidence="7">
    <location>
        <position position="115"/>
    </location>
    <ligand>
        <name>Fe cation</name>
        <dbReference type="ChEBI" id="CHEBI:24875"/>
    </ligand>
</feature>
<evidence type="ECO:0000256" key="7">
    <source>
        <dbReference type="HAMAP-Rule" id="MF_01445"/>
    </source>
</evidence>
<keyword evidence="4 7" id="KW-0408">Iron</keyword>
<comment type="subcellular location">
    <subcellularLocation>
        <location evidence="7">Cytoplasm</location>
    </subcellularLocation>
</comment>
<comment type="similarity">
    <text evidence="7">Belongs to the KAE1 / TsaD family.</text>
</comment>
<reference evidence="10" key="1">
    <citation type="submission" date="2023-07" db="EMBL/GenBank/DDBJ databases">
        <title>Molecular identification of indigenous halophilic bacteria isolated from red sea cost, biodegradation of synthetic dyes and assessment of degraded metabolite toxicity.</title>
        <authorList>
            <person name="Chaieb K."/>
            <person name="Altayb H.N."/>
        </authorList>
    </citation>
    <scope>NUCLEOTIDE SEQUENCE [LARGE SCALE GENOMIC DNA]</scope>
    <source>
        <strain evidence="10">K20</strain>
    </source>
</reference>
<dbReference type="InterPro" id="IPR017860">
    <property type="entry name" value="Peptidase_M22_CS"/>
</dbReference>
<keyword evidence="3 7" id="KW-0479">Metal-binding</keyword>
<keyword evidence="2 7" id="KW-0819">tRNA processing</keyword>
<dbReference type="CDD" id="cd24133">
    <property type="entry name" value="ASKHA_NBD_TsaD_bac"/>
    <property type="match status" value="1"/>
</dbReference>
<proteinExistence type="inferred from homology"/>
<evidence type="ECO:0000256" key="6">
    <source>
        <dbReference type="ARBA" id="ARBA00048117"/>
    </source>
</evidence>
<dbReference type="HAMAP" id="MF_01445">
    <property type="entry name" value="TsaD"/>
    <property type="match status" value="1"/>
</dbReference>
<comment type="catalytic activity">
    <reaction evidence="6 7">
        <text>L-threonylcarbamoyladenylate + adenosine(37) in tRNA = N(6)-L-threonylcarbamoyladenosine(37) in tRNA + AMP + H(+)</text>
        <dbReference type="Rhea" id="RHEA:37059"/>
        <dbReference type="Rhea" id="RHEA-COMP:10162"/>
        <dbReference type="Rhea" id="RHEA-COMP:10163"/>
        <dbReference type="ChEBI" id="CHEBI:15378"/>
        <dbReference type="ChEBI" id="CHEBI:73682"/>
        <dbReference type="ChEBI" id="CHEBI:74411"/>
        <dbReference type="ChEBI" id="CHEBI:74418"/>
        <dbReference type="ChEBI" id="CHEBI:456215"/>
        <dbReference type="EC" id="2.3.1.234"/>
    </reaction>
</comment>
<evidence type="ECO:0000256" key="4">
    <source>
        <dbReference type="ARBA" id="ARBA00023004"/>
    </source>
</evidence>
<feature type="binding site" evidence="7">
    <location>
        <position position="167"/>
    </location>
    <ligand>
        <name>substrate</name>
    </ligand>
</feature>
<dbReference type="Proteomes" id="UP001199044">
    <property type="component" value="Unassembled WGS sequence"/>
</dbReference>
<dbReference type="RefSeq" id="WP_068712049.1">
    <property type="nucleotide sequence ID" value="NZ_AP014635.1"/>
</dbReference>
<name>A0ABS7YK67_9VIBR</name>
<dbReference type="PANTHER" id="PTHR11735">
    <property type="entry name" value="TRNA N6-ADENOSINE THREONYLCARBAMOYLTRANSFERASE"/>
    <property type="match status" value="1"/>
</dbReference>
<dbReference type="EC" id="2.3.1.234" evidence="7"/>
<accession>A0ABS7YK67</accession>
<dbReference type="PRINTS" id="PR00789">
    <property type="entry name" value="OSIALOPTASE"/>
</dbReference>
<dbReference type="InterPro" id="IPR043129">
    <property type="entry name" value="ATPase_NBD"/>
</dbReference>
<dbReference type="Pfam" id="PF00814">
    <property type="entry name" value="TsaD"/>
    <property type="match status" value="1"/>
</dbReference>
<feature type="binding site" evidence="7">
    <location>
        <begin position="134"/>
        <end position="138"/>
    </location>
    <ligand>
        <name>substrate</name>
    </ligand>
</feature>
<dbReference type="NCBIfam" id="TIGR00329">
    <property type="entry name" value="gcp_kae1"/>
    <property type="match status" value="1"/>
</dbReference>
<dbReference type="SUPFAM" id="SSF53067">
    <property type="entry name" value="Actin-like ATPase domain"/>
    <property type="match status" value="2"/>
</dbReference>
<comment type="function">
    <text evidence="7">Required for the formation of a threonylcarbamoyl group on adenosine at position 37 (t(6)A37) in tRNAs that read codons beginning with adenine. Is involved in the transfer of the threonylcarbamoyl moiety of threonylcarbamoyl-AMP (TC-AMP) to the N6 group of A37, together with TsaE and TsaB. TsaD likely plays a direct catalytic role in this reaction.</text>
</comment>
<gene>
    <name evidence="7 9" type="primary">tsaD</name>
    <name evidence="9" type="ORF">LDJ79_08125</name>
</gene>
<evidence type="ECO:0000259" key="8">
    <source>
        <dbReference type="Pfam" id="PF00814"/>
    </source>
</evidence>
<comment type="caution">
    <text evidence="7">Lacks conserved residue(s) required for the propagation of feature annotation.</text>
</comment>
<dbReference type="EMBL" id="JAIWIU010000044">
    <property type="protein sequence ID" value="MCA2016073.1"/>
    <property type="molecule type" value="Genomic_DNA"/>
</dbReference>
<evidence type="ECO:0000256" key="2">
    <source>
        <dbReference type="ARBA" id="ARBA00022694"/>
    </source>
</evidence>
<dbReference type="NCBIfam" id="TIGR03723">
    <property type="entry name" value="T6A_TsaD_YgjD"/>
    <property type="match status" value="1"/>
</dbReference>
<evidence type="ECO:0000256" key="5">
    <source>
        <dbReference type="ARBA" id="ARBA00023315"/>
    </source>
</evidence>
<comment type="caution">
    <text evidence="9">The sequence shown here is derived from an EMBL/GenBank/DDBJ whole genome shotgun (WGS) entry which is preliminary data.</text>
</comment>
<keyword evidence="5 7" id="KW-0012">Acyltransferase</keyword>
<evidence type="ECO:0000313" key="10">
    <source>
        <dbReference type="Proteomes" id="UP001199044"/>
    </source>
</evidence>
<keyword evidence="7" id="KW-0963">Cytoplasm</keyword>
<feature type="domain" description="Gcp-like" evidence="8">
    <location>
        <begin position="24"/>
        <end position="307"/>
    </location>
</feature>
<sequence length="340" mass="36444">MRIIGIETSCDETGIAIYDDEKGLLSHQLYSQIKLHADYGGVVPELASRDHVKKAVPLIKAALADANLTPADIDGVAYTAGPGLVGALLVGATIGRSLAYAWNVPAVPVHHMEGHLLAPMLEDTPPEFPFLALLVSGGHTMIVEVRSIGDYQILGESIDDAAGEAFDKTAKLMGLDYPGGPLLARLAEKGTPGRFKFPRPMTDRPGLDMSFSGLKTFTANTISAEGDDEQTRADIAYAFQEAVCDTLVIKCKRALDQTGLKRIVIAGGVSANKALRAALEKLAQKRGGAVYYPRTEFCTDNGAMIAYAGMQRLKNGDVSDLSLEARPRWPIDQLTPIKHS</sequence>
<evidence type="ECO:0000256" key="1">
    <source>
        <dbReference type="ARBA" id="ARBA00022679"/>
    </source>
</evidence>
<dbReference type="PANTHER" id="PTHR11735:SF6">
    <property type="entry name" value="TRNA N6-ADENOSINE THREONYLCARBAMOYLTRANSFERASE, MITOCHONDRIAL"/>
    <property type="match status" value="1"/>
</dbReference>
<evidence type="ECO:0000256" key="3">
    <source>
        <dbReference type="ARBA" id="ARBA00022723"/>
    </source>
</evidence>
<dbReference type="InterPro" id="IPR022450">
    <property type="entry name" value="TsaD"/>
</dbReference>
<feature type="binding site" evidence="7">
    <location>
        <position position="180"/>
    </location>
    <ligand>
        <name>substrate</name>
    </ligand>
</feature>
<feature type="binding site" evidence="7">
    <location>
        <position position="111"/>
    </location>
    <ligand>
        <name>Fe cation</name>
        <dbReference type="ChEBI" id="CHEBI:24875"/>
    </ligand>
</feature>